<sequence>MQLMQVPKEIHLSIIESILESVDSVNILKPLAFTCRHFAYLCLYEIWKTRRLIENNSLKTFRNTVSKNPLMPYGDFILKIQVDELDKEPPIYIDDKLIKFFAENCNNLKELMLRFSQKKRKNKAYLLPLELLGDRINNLSIVNYENWDKNYDDDDEQEQLMEMSSLVTIGKQVLNNVYNYYNNTKISSTCKDSDNLQEGSKGGSNDSNRNDEAEYHDALSEIVKLGVVNSVRLYDPKMSERVWESFTSNAKNSLQSIRITLNQTRLTTDPSTIVMLFGKYCKNLRIFDIDTFQQAISKDSIMILLENCKKLEYLDITASSETVPFLYKSKSIKSIYLSHIVNGNDLNQINECMENLKKLSFLKINGKNNLLFLKNFPNLEYLSIGDFSEMNDEGFLNVSKLNLTELILVRTPNISDEALLMFGSMNSLVEFKIRARLPNVTQKGWINLVRRPIGCPSWRVITIDDGRQINPEFFETLEQDHSDLEFLRIRGFKYDNLLNDDSFDKSKFKEAWWYYKNTSYTPVVYWPIRYKKEKYPDVYSTFKQDDSYERVY</sequence>
<keyword evidence="3" id="KW-1185">Reference proteome</keyword>
<dbReference type="EMBL" id="CAMKVN010001061">
    <property type="protein sequence ID" value="CAI2173412.1"/>
    <property type="molecule type" value="Genomic_DNA"/>
</dbReference>
<evidence type="ECO:0000313" key="3">
    <source>
        <dbReference type="Proteomes" id="UP001153678"/>
    </source>
</evidence>
<evidence type="ECO:0000313" key="2">
    <source>
        <dbReference type="EMBL" id="CAI2173412.1"/>
    </source>
</evidence>
<dbReference type="OrthoDB" id="2336742at2759"/>
<accession>A0A9W4SNH5</accession>
<dbReference type="PANTHER" id="PTHR13318">
    <property type="entry name" value="PARTNER OF PAIRED, ISOFORM B-RELATED"/>
    <property type="match status" value="1"/>
</dbReference>
<comment type="caution">
    <text evidence="2">The sequence shown here is derived from an EMBL/GenBank/DDBJ whole genome shotgun (WGS) entry which is preliminary data.</text>
</comment>
<name>A0A9W4SNH5_9GLOM</name>
<dbReference type="Proteomes" id="UP001153678">
    <property type="component" value="Unassembled WGS sequence"/>
</dbReference>
<dbReference type="AlphaFoldDB" id="A0A9W4SNH5"/>
<dbReference type="GO" id="GO:0019005">
    <property type="term" value="C:SCF ubiquitin ligase complex"/>
    <property type="evidence" value="ECO:0007669"/>
    <property type="project" value="TreeGrafter"/>
</dbReference>
<dbReference type="Gene3D" id="3.80.10.10">
    <property type="entry name" value="Ribonuclease Inhibitor"/>
    <property type="match status" value="1"/>
</dbReference>
<dbReference type="GO" id="GO:0031146">
    <property type="term" value="P:SCF-dependent proteasomal ubiquitin-dependent protein catabolic process"/>
    <property type="evidence" value="ECO:0007669"/>
    <property type="project" value="TreeGrafter"/>
</dbReference>
<dbReference type="SUPFAM" id="SSF52047">
    <property type="entry name" value="RNI-like"/>
    <property type="match status" value="1"/>
</dbReference>
<feature type="region of interest" description="Disordered" evidence="1">
    <location>
        <begin position="191"/>
        <end position="213"/>
    </location>
</feature>
<dbReference type="PANTHER" id="PTHR13318:SF105">
    <property type="entry name" value="F-BOX_LRR-REPEAT PROTEIN 3"/>
    <property type="match status" value="1"/>
</dbReference>
<proteinExistence type="predicted"/>
<organism evidence="2 3">
    <name type="scientific">Funneliformis geosporum</name>
    <dbReference type="NCBI Taxonomy" id="1117311"/>
    <lineage>
        <taxon>Eukaryota</taxon>
        <taxon>Fungi</taxon>
        <taxon>Fungi incertae sedis</taxon>
        <taxon>Mucoromycota</taxon>
        <taxon>Glomeromycotina</taxon>
        <taxon>Glomeromycetes</taxon>
        <taxon>Glomerales</taxon>
        <taxon>Glomeraceae</taxon>
        <taxon>Funneliformis</taxon>
    </lineage>
</organism>
<reference evidence="2" key="1">
    <citation type="submission" date="2022-08" db="EMBL/GenBank/DDBJ databases">
        <authorList>
            <person name="Kallberg Y."/>
            <person name="Tangrot J."/>
            <person name="Rosling A."/>
        </authorList>
    </citation>
    <scope>NUCLEOTIDE SEQUENCE</scope>
    <source>
        <strain evidence="2">Wild A</strain>
    </source>
</reference>
<dbReference type="InterPro" id="IPR032675">
    <property type="entry name" value="LRR_dom_sf"/>
</dbReference>
<gene>
    <name evidence="2" type="ORF">FWILDA_LOCUS6073</name>
</gene>
<evidence type="ECO:0000256" key="1">
    <source>
        <dbReference type="SAM" id="MobiDB-lite"/>
    </source>
</evidence>
<protein>
    <submittedName>
        <fullName evidence="2">12709_t:CDS:1</fullName>
    </submittedName>
</protein>